<dbReference type="PANTHER" id="PTHR24138:SF10">
    <property type="entry name" value="PHOSPHOLIPASE A2"/>
    <property type="match status" value="1"/>
</dbReference>
<dbReference type="Proteomes" id="UP000593892">
    <property type="component" value="Chromosome"/>
</dbReference>
<feature type="active site" description="Nucleophile" evidence="2">
    <location>
        <position position="45"/>
    </location>
</feature>
<dbReference type="PROSITE" id="PS51635">
    <property type="entry name" value="PNPLA"/>
    <property type="match status" value="1"/>
</dbReference>
<dbReference type="GO" id="GO:0016787">
    <property type="term" value="F:hydrolase activity"/>
    <property type="evidence" value="ECO:0007669"/>
    <property type="project" value="UniProtKB-UniRule"/>
</dbReference>
<feature type="short sequence motif" description="GXSXG" evidence="2">
    <location>
        <begin position="43"/>
        <end position="47"/>
    </location>
</feature>
<evidence type="ECO:0000256" key="2">
    <source>
        <dbReference type="PROSITE-ProRule" id="PRU01161"/>
    </source>
</evidence>
<accession>A0A7S7NRX8</accession>
<dbReference type="InterPro" id="IPR047156">
    <property type="entry name" value="Teg/CotR/CapV-like"/>
</dbReference>
<gene>
    <name evidence="4" type="ORF">IRI77_01575</name>
</gene>
<evidence type="ECO:0000259" key="3">
    <source>
        <dbReference type="PROSITE" id="PS51635"/>
    </source>
</evidence>
<dbReference type="InterPro" id="IPR002641">
    <property type="entry name" value="PNPLA_dom"/>
</dbReference>
<keyword evidence="5" id="KW-1185">Reference proteome</keyword>
<dbReference type="GO" id="GO:0016042">
    <property type="term" value="P:lipid catabolic process"/>
    <property type="evidence" value="ECO:0007669"/>
    <property type="project" value="UniProtKB-UniRule"/>
</dbReference>
<dbReference type="PANTHER" id="PTHR24138">
    <property type="entry name" value="INTRACELLLAR PHOSPHOLIPASE A FAMILY"/>
    <property type="match status" value="1"/>
</dbReference>
<dbReference type="AlphaFoldDB" id="A0A7S7NRX8"/>
<dbReference type="CDD" id="cd07199">
    <property type="entry name" value="Pat17_PNPLA8_PNPLA9_like"/>
    <property type="match status" value="1"/>
</dbReference>
<evidence type="ECO:0000256" key="1">
    <source>
        <dbReference type="ARBA" id="ARBA00023098"/>
    </source>
</evidence>
<name>A0A7S7NRX8_PALFE</name>
<dbReference type="RefSeq" id="WP_194450339.1">
    <property type="nucleotide sequence ID" value="NZ_CP063849.1"/>
</dbReference>
<sequence>MSKFRVLCLDGGGIKGAFTAAVLADLERMLESPIVSYFDLVVGTSTGGIIALALGLGVRSEDIRKFYEEHGPTIFPSTGVHRRLGRILKHIFRPKHSSEVLRQTLTTVLGARKLGESVTRLAIPCFDCNAGRIQMFKTAHHDRFVHDFRVAAVDVALATSAAPTYFSAFNTAEGQSFLDGGVWANCPVMVGLLEAMYVLNIPPEDVHILSLGTTDDPFDVSRVKRIGGLLSWGTTAVTLIMRAQADAAISQARLVIGERLLRLDAIVRPGRFTLDDSSRISELVGLGKFTAKDRFEVVAERFFGNVAAPFIPCHTLSAAVQVPEVLKNYKFMGH</sequence>
<dbReference type="Pfam" id="PF01734">
    <property type="entry name" value="Patatin"/>
    <property type="match status" value="1"/>
</dbReference>
<keyword evidence="1 2" id="KW-0443">Lipid metabolism</keyword>
<reference evidence="4 5" key="1">
    <citation type="submission" date="2020-10" db="EMBL/GenBank/DDBJ databases">
        <title>Complete genome sequence of Paludibaculum fermentans P105T, a facultatively anaerobic acidobacterium capable of dissimilatory Fe(III) reduction.</title>
        <authorList>
            <person name="Dedysh S.N."/>
            <person name="Beletsky A.V."/>
            <person name="Kulichevskaya I.S."/>
            <person name="Mardanov A.V."/>
            <person name="Ravin N.V."/>
        </authorList>
    </citation>
    <scope>NUCLEOTIDE SEQUENCE [LARGE SCALE GENOMIC DNA]</scope>
    <source>
        <strain evidence="4 5">P105</strain>
    </source>
</reference>
<feature type="active site" description="Proton acceptor" evidence="2">
    <location>
        <position position="179"/>
    </location>
</feature>
<dbReference type="KEGG" id="pfer:IRI77_01575"/>
<keyword evidence="2" id="KW-0442">Lipid degradation</keyword>
<protein>
    <submittedName>
        <fullName evidence="4">Patatin-like phospholipase family protein</fullName>
    </submittedName>
</protein>
<feature type="short sequence motif" description="DGA/G" evidence="2">
    <location>
        <begin position="179"/>
        <end position="181"/>
    </location>
</feature>
<feature type="domain" description="PNPLA" evidence="3">
    <location>
        <begin position="7"/>
        <end position="192"/>
    </location>
</feature>
<dbReference type="EMBL" id="CP063849">
    <property type="protein sequence ID" value="QOY88677.1"/>
    <property type="molecule type" value="Genomic_DNA"/>
</dbReference>
<dbReference type="NCBIfam" id="NF041079">
    <property type="entry name" value="CBASS_lipase"/>
    <property type="match status" value="1"/>
</dbReference>
<organism evidence="4 5">
    <name type="scientific">Paludibaculum fermentans</name>
    <dbReference type="NCBI Taxonomy" id="1473598"/>
    <lineage>
        <taxon>Bacteria</taxon>
        <taxon>Pseudomonadati</taxon>
        <taxon>Acidobacteriota</taxon>
        <taxon>Terriglobia</taxon>
        <taxon>Bryobacterales</taxon>
        <taxon>Bryobacteraceae</taxon>
        <taxon>Paludibaculum</taxon>
    </lineage>
</organism>
<keyword evidence="2" id="KW-0378">Hydrolase</keyword>
<feature type="short sequence motif" description="GXGXXG" evidence="2">
    <location>
        <begin position="11"/>
        <end position="16"/>
    </location>
</feature>
<dbReference type="SUPFAM" id="SSF52151">
    <property type="entry name" value="FabD/lysophospholipase-like"/>
    <property type="match status" value="1"/>
</dbReference>
<proteinExistence type="predicted"/>
<dbReference type="Gene3D" id="3.40.1090.10">
    <property type="entry name" value="Cytosolic phospholipase A2 catalytic domain"/>
    <property type="match status" value="1"/>
</dbReference>
<evidence type="ECO:0000313" key="5">
    <source>
        <dbReference type="Proteomes" id="UP000593892"/>
    </source>
</evidence>
<dbReference type="InterPro" id="IPR016035">
    <property type="entry name" value="Acyl_Trfase/lysoPLipase"/>
</dbReference>
<evidence type="ECO:0000313" key="4">
    <source>
        <dbReference type="EMBL" id="QOY88677.1"/>
    </source>
</evidence>